<proteinExistence type="predicted"/>
<organism evidence="2 3">
    <name type="scientific">Mycobacterium malmoense</name>
    <dbReference type="NCBI Taxonomy" id="1780"/>
    <lineage>
        <taxon>Bacteria</taxon>
        <taxon>Bacillati</taxon>
        <taxon>Actinomycetota</taxon>
        <taxon>Actinomycetes</taxon>
        <taxon>Mycobacteriales</taxon>
        <taxon>Mycobacteriaceae</taxon>
        <taxon>Mycobacterium</taxon>
    </lineage>
</organism>
<evidence type="ECO:0000256" key="1">
    <source>
        <dbReference type="SAM" id="Phobius"/>
    </source>
</evidence>
<keyword evidence="1" id="KW-0812">Transmembrane</keyword>
<evidence type="ECO:0000313" key="3">
    <source>
        <dbReference type="Proteomes" id="UP000092683"/>
    </source>
</evidence>
<feature type="transmembrane region" description="Helical" evidence="1">
    <location>
        <begin position="108"/>
        <end position="132"/>
    </location>
</feature>
<feature type="transmembrane region" description="Helical" evidence="1">
    <location>
        <begin position="20"/>
        <end position="40"/>
    </location>
</feature>
<dbReference type="AlphaFoldDB" id="A0A1B9CHI4"/>
<evidence type="ECO:0000313" key="2">
    <source>
        <dbReference type="EMBL" id="OCB41641.1"/>
    </source>
</evidence>
<keyword evidence="1" id="KW-1133">Transmembrane helix</keyword>
<keyword evidence="1" id="KW-0472">Membrane</keyword>
<accession>A0A1B9CHI4</accession>
<comment type="caution">
    <text evidence="2">The sequence shown here is derived from an EMBL/GenBank/DDBJ whole genome shotgun (WGS) entry which is preliminary data.</text>
</comment>
<dbReference type="OrthoDB" id="5198533at2"/>
<dbReference type="EMBL" id="MBEE01000289">
    <property type="protein sequence ID" value="OCB41641.1"/>
    <property type="molecule type" value="Genomic_DNA"/>
</dbReference>
<sequence length="206" mass="21515">MTPRFLPYSTRPGRLLVQLLSDFAVTLWTAAWLLVGLAVYDAVSTIADAGRQVENGAHGIAGNLASAGHSTQHIPLVGDALSQPLNSASQAALDLAGAGHDLDSTASWLAVLLAMAIAAVPILVADVPWLLLRLRFFRRKLTVTALAATPAGEQLLALRALTNRPPGKLAAVSADPVGGWRREDPLTIRALAALELRAAGISIGGR</sequence>
<dbReference type="RefSeq" id="WP_065446407.1">
    <property type="nucleotide sequence ID" value="NZ_MBEA01000266.1"/>
</dbReference>
<evidence type="ECO:0008006" key="4">
    <source>
        <dbReference type="Google" id="ProtNLM"/>
    </source>
</evidence>
<name>A0A1B9CHI4_MYCMA</name>
<protein>
    <recommendedName>
        <fullName evidence="4">Transmembrane protein</fullName>
    </recommendedName>
</protein>
<dbReference type="Proteomes" id="UP000092683">
    <property type="component" value="Unassembled WGS sequence"/>
</dbReference>
<reference evidence="2 3" key="1">
    <citation type="submission" date="2016-06" db="EMBL/GenBank/DDBJ databases">
        <authorList>
            <person name="Kjaerup R.B."/>
            <person name="Dalgaard T.S."/>
            <person name="Juul-Madsen H.R."/>
        </authorList>
    </citation>
    <scope>NUCLEOTIDE SEQUENCE [LARGE SCALE GENOMIC DNA]</scope>
    <source>
        <strain evidence="2 3">E3012</strain>
    </source>
</reference>
<gene>
    <name evidence="2" type="ORF">A5677_08960</name>
</gene>